<dbReference type="Proteomes" id="UP000439903">
    <property type="component" value="Unassembled WGS sequence"/>
</dbReference>
<proteinExistence type="predicted"/>
<feature type="transmembrane region" description="Helical" evidence="1">
    <location>
        <begin position="44"/>
        <end position="63"/>
    </location>
</feature>
<organism evidence="2 3">
    <name type="scientific">Gigaspora margarita</name>
    <dbReference type="NCBI Taxonomy" id="4874"/>
    <lineage>
        <taxon>Eukaryota</taxon>
        <taxon>Fungi</taxon>
        <taxon>Fungi incertae sedis</taxon>
        <taxon>Mucoromycota</taxon>
        <taxon>Glomeromycotina</taxon>
        <taxon>Glomeromycetes</taxon>
        <taxon>Diversisporales</taxon>
        <taxon>Gigasporaceae</taxon>
        <taxon>Gigaspora</taxon>
    </lineage>
</organism>
<dbReference type="OrthoDB" id="2273117at2759"/>
<accession>A0A8H3XFD3</accession>
<dbReference type="AlphaFoldDB" id="A0A8H3XFD3"/>
<keyword evidence="1" id="KW-0472">Membrane</keyword>
<evidence type="ECO:0000313" key="2">
    <source>
        <dbReference type="EMBL" id="KAF0453229.1"/>
    </source>
</evidence>
<comment type="caution">
    <text evidence="2">The sequence shown here is derived from an EMBL/GenBank/DDBJ whole genome shotgun (WGS) entry which is preliminary data.</text>
</comment>
<keyword evidence="3" id="KW-1185">Reference proteome</keyword>
<name>A0A8H3XFD3_GIGMA</name>
<reference evidence="2 3" key="1">
    <citation type="journal article" date="2019" name="Environ. Microbiol.">
        <title>At the nexus of three kingdoms: the genome of the mycorrhizal fungus Gigaspora margarita provides insights into plant, endobacterial and fungal interactions.</title>
        <authorList>
            <person name="Venice F."/>
            <person name="Ghignone S."/>
            <person name="Salvioli di Fossalunga A."/>
            <person name="Amselem J."/>
            <person name="Novero M."/>
            <person name="Xianan X."/>
            <person name="Sedzielewska Toro K."/>
            <person name="Morin E."/>
            <person name="Lipzen A."/>
            <person name="Grigoriev I.V."/>
            <person name="Henrissat B."/>
            <person name="Martin F.M."/>
            <person name="Bonfante P."/>
        </authorList>
    </citation>
    <scope>NUCLEOTIDE SEQUENCE [LARGE SCALE GENOMIC DNA]</scope>
    <source>
        <strain evidence="2 3">BEG34</strain>
    </source>
</reference>
<protein>
    <recommendedName>
        <fullName evidence="4">LITAF domain-containing protein</fullName>
    </recommendedName>
</protein>
<gene>
    <name evidence="2" type="ORF">F8M41_001772</name>
</gene>
<dbReference type="EMBL" id="WTPW01001145">
    <property type="protein sequence ID" value="KAF0453229.1"/>
    <property type="molecule type" value="Genomic_DNA"/>
</dbReference>
<evidence type="ECO:0008006" key="4">
    <source>
        <dbReference type="Google" id="ProtNLM"/>
    </source>
</evidence>
<keyword evidence="1" id="KW-0812">Transmembrane</keyword>
<keyword evidence="1" id="KW-1133">Transmembrane helix</keyword>
<evidence type="ECO:0000256" key="1">
    <source>
        <dbReference type="SAM" id="Phobius"/>
    </source>
</evidence>
<sequence>MSSYPGGDSREYKPYEDPALLEQQRLAQQLGPCPKGGTHELRSHYTWGTLFWAFCLGLPRLFGYSRKKTVCIKCNTTFKNVYFPEAGSMGRPHND</sequence>
<evidence type="ECO:0000313" key="3">
    <source>
        <dbReference type="Proteomes" id="UP000439903"/>
    </source>
</evidence>